<keyword evidence="3" id="KW-1185">Reference proteome</keyword>
<sequence>MILCILTNFIQCKAQVFPLDTDYENIPAYSYIKDLNNELNQFTGVYKAIYKGNEVTLYISKVEHKLKERTTKTYYMDALIVKYTVKNSAGSVLQDTQNNNKEDFYSIMSAPQENAVALYYPGTNCGVGWGDVFLFKINSTQLSWDYRPNSTIFLDKNTECPGNPDTKVYLPVTKDLIFTKQ</sequence>
<organism evidence="2 3">
    <name type="scientific">Chryseobacterium piscium</name>
    <dbReference type="NCBI Taxonomy" id="333702"/>
    <lineage>
        <taxon>Bacteria</taxon>
        <taxon>Pseudomonadati</taxon>
        <taxon>Bacteroidota</taxon>
        <taxon>Flavobacteriia</taxon>
        <taxon>Flavobacteriales</taxon>
        <taxon>Weeksellaceae</taxon>
        <taxon>Chryseobacterium group</taxon>
        <taxon>Chryseobacterium</taxon>
    </lineage>
</organism>
<dbReference type="InterPro" id="IPR046551">
    <property type="entry name" value="DUF6705"/>
</dbReference>
<gene>
    <name evidence="2" type="ORF">DRF62_03165</name>
</gene>
<proteinExistence type="predicted"/>
<feature type="domain" description="DUF6705" evidence="1">
    <location>
        <begin position="1"/>
        <end position="116"/>
    </location>
</feature>
<dbReference type="AlphaFoldDB" id="A0A3D9BSU1"/>
<protein>
    <recommendedName>
        <fullName evidence="1">DUF6705 domain-containing protein</fullName>
    </recommendedName>
</protein>
<dbReference type="Proteomes" id="UP000256512">
    <property type="component" value="Unassembled WGS sequence"/>
</dbReference>
<dbReference type="Pfam" id="PF20448">
    <property type="entry name" value="DUF6705"/>
    <property type="match status" value="1"/>
</dbReference>
<accession>A0A3D9BSU1</accession>
<evidence type="ECO:0000313" key="3">
    <source>
        <dbReference type="Proteomes" id="UP000256512"/>
    </source>
</evidence>
<name>A0A3D9BSU1_9FLAO</name>
<reference evidence="2 3" key="1">
    <citation type="journal article" date="2006" name="Int. J. Syst. Evol. Microbiol.">
        <title>Chryseobacterium piscium sp. nov., isolated from fish of the South Atlantic Ocean off South Africa.</title>
        <authorList>
            <person name="de Beer H."/>
            <person name="Hugo C.J."/>
            <person name="Jooste P.J."/>
            <person name="Vancanneyt M."/>
            <person name="Coenye T."/>
            <person name="Vandamme P."/>
        </authorList>
    </citation>
    <scope>NUCLEOTIDE SEQUENCE [LARGE SCALE GENOMIC DNA]</scope>
    <source>
        <strain evidence="2 3">CCUG 51923</strain>
    </source>
</reference>
<evidence type="ECO:0000313" key="2">
    <source>
        <dbReference type="EMBL" id="REC56568.1"/>
    </source>
</evidence>
<evidence type="ECO:0000259" key="1">
    <source>
        <dbReference type="Pfam" id="PF20448"/>
    </source>
</evidence>
<dbReference type="EMBL" id="QNVS01000005">
    <property type="protein sequence ID" value="REC56568.1"/>
    <property type="molecule type" value="Genomic_DNA"/>
</dbReference>
<comment type="caution">
    <text evidence="2">The sequence shown here is derived from an EMBL/GenBank/DDBJ whole genome shotgun (WGS) entry which is preliminary data.</text>
</comment>